<accession>A0A553NVG2</accession>
<dbReference type="AlphaFoldDB" id="A0A553NVG2"/>
<feature type="domain" description="RING-type" evidence="14">
    <location>
        <begin position="52"/>
        <end position="92"/>
    </location>
</feature>
<evidence type="ECO:0000313" key="15">
    <source>
        <dbReference type="EMBL" id="TRY69412.1"/>
    </source>
</evidence>
<feature type="region of interest" description="Disordered" evidence="13">
    <location>
        <begin position="722"/>
        <end position="784"/>
    </location>
</feature>
<dbReference type="Proteomes" id="UP000318571">
    <property type="component" value="Chromosome 1"/>
</dbReference>
<feature type="region of interest" description="Disordered" evidence="13">
    <location>
        <begin position="1"/>
        <end position="37"/>
    </location>
</feature>
<dbReference type="Pfam" id="PF25447">
    <property type="entry name" value="RING_ZNF598"/>
    <property type="match status" value="1"/>
</dbReference>
<evidence type="ECO:0000256" key="1">
    <source>
        <dbReference type="ARBA" id="ARBA00000900"/>
    </source>
</evidence>
<evidence type="ECO:0000256" key="2">
    <source>
        <dbReference type="ARBA" id="ARBA00004496"/>
    </source>
</evidence>
<dbReference type="PROSITE" id="PS00028">
    <property type="entry name" value="ZINC_FINGER_C2H2_1"/>
    <property type="match status" value="1"/>
</dbReference>
<evidence type="ECO:0000259" key="14">
    <source>
        <dbReference type="PROSITE" id="PS50089"/>
    </source>
</evidence>
<gene>
    <name evidence="15" type="ORF">TCAL_06943</name>
</gene>
<dbReference type="EMBL" id="VCGU01000010">
    <property type="protein sequence ID" value="TRY69412.1"/>
    <property type="molecule type" value="Genomic_DNA"/>
</dbReference>
<dbReference type="InterPro" id="IPR041888">
    <property type="entry name" value="RING-HC_ZNF598/HEL2"/>
</dbReference>
<protein>
    <recommendedName>
        <fullName evidence="4">RING-type E3 ubiquitin transferase</fullName>
        <ecNumber evidence="4">2.3.2.27</ecNumber>
    </recommendedName>
</protein>
<dbReference type="OMA" id="CEKKYDI"/>
<dbReference type="GO" id="GO:0061630">
    <property type="term" value="F:ubiquitin protein ligase activity"/>
    <property type="evidence" value="ECO:0007669"/>
    <property type="project" value="UniProtKB-EC"/>
</dbReference>
<keyword evidence="7" id="KW-0808">Transferase</keyword>
<evidence type="ECO:0000256" key="11">
    <source>
        <dbReference type="ARBA" id="ARBA00035113"/>
    </source>
</evidence>
<keyword evidence="16" id="KW-1185">Reference proteome</keyword>
<dbReference type="InterPro" id="IPR001841">
    <property type="entry name" value="Znf_RING"/>
</dbReference>
<feature type="compositionally biased region" description="Gly residues" evidence="13">
    <location>
        <begin position="334"/>
        <end position="348"/>
    </location>
</feature>
<comment type="catalytic activity">
    <reaction evidence="1">
        <text>S-ubiquitinyl-[E2 ubiquitin-conjugating enzyme]-L-cysteine + [acceptor protein]-L-lysine = [E2 ubiquitin-conjugating enzyme]-L-cysteine + N(6)-ubiquitinyl-[acceptor protein]-L-lysine.</text>
        <dbReference type="EC" id="2.3.2.27"/>
    </reaction>
</comment>
<evidence type="ECO:0000256" key="9">
    <source>
        <dbReference type="ARBA" id="ARBA00022771"/>
    </source>
</evidence>
<comment type="subcellular location">
    <subcellularLocation>
        <location evidence="2">Cytoplasm</location>
    </subcellularLocation>
</comment>
<keyword evidence="8" id="KW-0479">Metal-binding</keyword>
<feature type="compositionally biased region" description="Basic and acidic residues" evidence="13">
    <location>
        <begin position="349"/>
        <end position="358"/>
    </location>
</feature>
<feature type="region of interest" description="Disordered" evidence="13">
    <location>
        <begin position="506"/>
        <end position="635"/>
    </location>
</feature>
<sequence length="914" mass="101107">MAPKNPPRGSRGPGRGRGGRGGGGKGGGPLPPPLSTPLARERFVSESGEDACPICLNTMVIFATGRCNHPVCSECSTRIRVLCEKFECPICRQDMPKVIHSHKRERYEDLHDNPTFKLLRKHRIGFEDEAIERSFQDLLTHQCQVCGPELAPFRSFSQLEQHVRREHQLFYCDLCVQHLNMFSHERKFYNRSDLATHRRKGDPDDKSHKGHPECVYCSTRFLDKDSLFMHVRRDHFFCHFCDSDGRQCYFGEYADLRIHFRDEHFLCEECDGANERFTNAFRTELDLKGHIVEKHRSGLSKNEVRQNRTVGLEFNYGSHRDQQRQDGRGHRGGEGGGGGQSRRGGGGEGRYHRDRDPSPPEYVDQIDSGVRDVTPQSLPDFSGENFPTLGGGATAGAQGGARGAEANTASRFAKSSGRNVDWRRNQDPAKEDFPSLPGASTNGGPASFSKPLGAYRKAPQAVQGARTGKRVEDFPALGGPSKNLSQFKPPPVAVSSQVYRNTIQQPAWSAGSGSNKENQTNGPGKKPAPPPDLSEQFPGLGAPLVRAPLVRPTSAESVNGTKSKKGKNNTNKKNSKIVQDKVPSSSLKSVAEMLSSSPSMNSNHRLDDTEKGWNEVPVSQSKKSEPKSVNMDFPVTTSNIPGLSYDMEVKVKPEPTVKVIPKVPSIPKEDFPTLGPSASKLDSRFRPNSAPVMNYSVHKQTISPQREVTKPRITINNIQDESAFPSLGPTARPISANFRTSQKVKQTNSSSSWGAPSQAKAPPPGLERKVGNGPPPGFAGSRSFKYEQPQGFKERNNQLLAMISKVLGGKSLEFKEFKDMSIQYRTGKLDSKKYYNQCVALVSLDKFLQFFPELIALLPEINMQQELLKIHQEANPQSELTLTACQICQQVLRLTDLESHETTHALDSDFPALG</sequence>
<evidence type="ECO:0000256" key="3">
    <source>
        <dbReference type="ARBA" id="ARBA00004906"/>
    </source>
</evidence>
<evidence type="ECO:0000256" key="13">
    <source>
        <dbReference type="SAM" id="MobiDB-lite"/>
    </source>
</evidence>
<dbReference type="GO" id="GO:0008270">
    <property type="term" value="F:zinc ion binding"/>
    <property type="evidence" value="ECO:0007669"/>
    <property type="project" value="UniProtKB-KW"/>
</dbReference>
<dbReference type="SMART" id="SM00355">
    <property type="entry name" value="ZnF_C2H2"/>
    <property type="match status" value="5"/>
</dbReference>
<keyword evidence="9 12" id="KW-0863">Zinc-finger</keyword>
<feature type="compositionally biased region" description="Gly residues" evidence="13">
    <location>
        <begin position="11"/>
        <end position="28"/>
    </location>
</feature>
<dbReference type="STRING" id="6832.A0A553NVG2"/>
<dbReference type="InterPro" id="IPR057634">
    <property type="entry name" value="PAH_ZNF598/HEL2"/>
</dbReference>
<comment type="caution">
    <text evidence="15">The sequence shown here is derived from an EMBL/GenBank/DDBJ whole genome shotgun (WGS) entry which is preliminary data.</text>
</comment>
<reference evidence="15 16" key="1">
    <citation type="journal article" date="2018" name="Nat. Ecol. Evol.">
        <title>Genomic signatures of mitonuclear coevolution across populations of Tigriopus californicus.</title>
        <authorList>
            <person name="Barreto F.S."/>
            <person name="Watson E.T."/>
            <person name="Lima T.G."/>
            <person name="Willett C.S."/>
            <person name="Edmands S."/>
            <person name="Li W."/>
            <person name="Burton R.S."/>
        </authorList>
    </citation>
    <scope>NUCLEOTIDE SEQUENCE [LARGE SCALE GENOMIC DNA]</scope>
    <source>
        <strain evidence="15 16">San Diego</strain>
    </source>
</reference>
<keyword evidence="6" id="KW-0597">Phosphoprotein</keyword>
<dbReference type="CDD" id="cd16615">
    <property type="entry name" value="RING-HC_ZNF598"/>
    <property type="match status" value="1"/>
</dbReference>
<keyword evidence="10" id="KW-0862">Zinc</keyword>
<dbReference type="Pfam" id="PF23208">
    <property type="entry name" value="zf_C2H2_ZNF598"/>
    <property type="match status" value="1"/>
</dbReference>
<feature type="compositionally biased region" description="Polar residues" evidence="13">
    <location>
        <begin position="737"/>
        <end position="755"/>
    </location>
</feature>
<dbReference type="InterPro" id="IPR044288">
    <property type="entry name" value="ZNF598/HEL2"/>
</dbReference>
<proteinExistence type="inferred from homology"/>
<dbReference type="GO" id="GO:0005737">
    <property type="term" value="C:cytoplasm"/>
    <property type="evidence" value="ECO:0007669"/>
    <property type="project" value="UniProtKB-SubCell"/>
</dbReference>
<dbReference type="InterPro" id="IPR013083">
    <property type="entry name" value="Znf_RING/FYVE/PHD"/>
</dbReference>
<evidence type="ECO:0000256" key="10">
    <source>
        <dbReference type="ARBA" id="ARBA00022833"/>
    </source>
</evidence>
<evidence type="ECO:0000256" key="5">
    <source>
        <dbReference type="ARBA" id="ARBA00022490"/>
    </source>
</evidence>
<dbReference type="GO" id="GO:0016567">
    <property type="term" value="P:protein ubiquitination"/>
    <property type="evidence" value="ECO:0007669"/>
    <property type="project" value="TreeGrafter"/>
</dbReference>
<dbReference type="EC" id="2.3.2.27" evidence="4"/>
<dbReference type="SUPFAM" id="SSF57850">
    <property type="entry name" value="RING/U-box"/>
    <property type="match status" value="1"/>
</dbReference>
<name>A0A553NVG2_TIGCA</name>
<evidence type="ECO:0000256" key="8">
    <source>
        <dbReference type="ARBA" id="ARBA00022723"/>
    </source>
</evidence>
<evidence type="ECO:0000313" key="16">
    <source>
        <dbReference type="Proteomes" id="UP000318571"/>
    </source>
</evidence>
<dbReference type="PROSITE" id="PS50089">
    <property type="entry name" value="ZF_RING_2"/>
    <property type="match status" value="1"/>
</dbReference>
<dbReference type="GO" id="GO:0072344">
    <property type="term" value="P:rescue of stalled ribosome"/>
    <property type="evidence" value="ECO:0007669"/>
    <property type="project" value="InterPro"/>
</dbReference>
<dbReference type="Pfam" id="PF23202">
    <property type="entry name" value="PAH_ZNF598"/>
    <property type="match status" value="1"/>
</dbReference>
<keyword evidence="5" id="KW-0963">Cytoplasm</keyword>
<dbReference type="InterPro" id="IPR059042">
    <property type="entry name" value="Znf_C2H2_ZNF598"/>
</dbReference>
<dbReference type="PANTHER" id="PTHR22938:SF0">
    <property type="entry name" value="E3 UBIQUITIN-PROTEIN LIGASE ZNF598"/>
    <property type="match status" value="1"/>
</dbReference>
<evidence type="ECO:0000256" key="4">
    <source>
        <dbReference type="ARBA" id="ARBA00012483"/>
    </source>
</evidence>
<dbReference type="PANTHER" id="PTHR22938">
    <property type="entry name" value="ZINC FINGER PROTEIN 598"/>
    <property type="match status" value="1"/>
</dbReference>
<evidence type="ECO:0000256" key="12">
    <source>
        <dbReference type="PROSITE-ProRule" id="PRU00175"/>
    </source>
</evidence>
<feature type="region of interest" description="Disordered" evidence="13">
    <location>
        <begin position="311"/>
        <end position="490"/>
    </location>
</feature>
<comment type="similarity">
    <text evidence="11">Belongs to the ZNF598/HEL2 family.</text>
</comment>
<feature type="compositionally biased region" description="Basic and acidic residues" evidence="13">
    <location>
        <begin position="318"/>
        <end position="333"/>
    </location>
</feature>
<dbReference type="InterPro" id="IPR013087">
    <property type="entry name" value="Znf_C2H2_type"/>
</dbReference>
<organism evidence="15 16">
    <name type="scientific">Tigriopus californicus</name>
    <name type="common">Marine copepod</name>
    <dbReference type="NCBI Taxonomy" id="6832"/>
    <lineage>
        <taxon>Eukaryota</taxon>
        <taxon>Metazoa</taxon>
        <taxon>Ecdysozoa</taxon>
        <taxon>Arthropoda</taxon>
        <taxon>Crustacea</taxon>
        <taxon>Multicrustacea</taxon>
        <taxon>Hexanauplia</taxon>
        <taxon>Copepoda</taxon>
        <taxon>Harpacticoida</taxon>
        <taxon>Harpacticidae</taxon>
        <taxon>Tigriopus</taxon>
    </lineage>
</organism>
<evidence type="ECO:0000256" key="7">
    <source>
        <dbReference type="ARBA" id="ARBA00022679"/>
    </source>
</evidence>
<evidence type="ECO:0000256" key="6">
    <source>
        <dbReference type="ARBA" id="ARBA00022553"/>
    </source>
</evidence>
<feature type="compositionally biased region" description="Polar residues" evidence="13">
    <location>
        <begin position="582"/>
        <end position="603"/>
    </location>
</feature>
<dbReference type="GO" id="GO:0043022">
    <property type="term" value="F:ribosome binding"/>
    <property type="evidence" value="ECO:0007669"/>
    <property type="project" value="TreeGrafter"/>
</dbReference>
<feature type="compositionally biased region" description="Basic and acidic residues" evidence="13">
    <location>
        <begin position="604"/>
        <end position="613"/>
    </location>
</feature>
<feature type="compositionally biased region" description="Gly residues" evidence="13">
    <location>
        <begin position="389"/>
        <end position="402"/>
    </location>
</feature>
<feature type="compositionally biased region" description="Basic and acidic residues" evidence="13">
    <location>
        <begin position="420"/>
        <end position="433"/>
    </location>
</feature>
<comment type="pathway">
    <text evidence="3">Protein modification; protein ubiquitination.</text>
</comment>
<dbReference type="Gene3D" id="3.30.40.10">
    <property type="entry name" value="Zinc/RING finger domain, C3HC4 (zinc finger)"/>
    <property type="match status" value="1"/>
</dbReference>
<dbReference type="OrthoDB" id="3838338at2759"/>
<feature type="compositionally biased region" description="Polar residues" evidence="13">
    <location>
        <begin position="506"/>
        <end position="522"/>
    </location>
</feature>